<dbReference type="GO" id="GO:0005524">
    <property type="term" value="F:ATP binding"/>
    <property type="evidence" value="ECO:0007669"/>
    <property type="project" value="UniProtKB-UniRule"/>
</dbReference>
<comment type="pathway">
    <text evidence="2">Carbohydrate metabolism; hexose metabolism.</text>
</comment>
<name>A0A2P5XY12_GOSBA</name>
<evidence type="ECO:0000256" key="7">
    <source>
        <dbReference type="ARBA" id="ARBA00022840"/>
    </source>
</evidence>
<dbReference type="CDD" id="cd24020">
    <property type="entry name" value="ASKHA_NBD_HK_plant"/>
    <property type="match status" value="1"/>
</dbReference>
<dbReference type="Gene3D" id="3.40.367.20">
    <property type="match status" value="3"/>
</dbReference>
<evidence type="ECO:0000256" key="9">
    <source>
        <dbReference type="RuleBase" id="RU362007"/>
    </source>
</evidence>
<accession>A0A2P5XY12</accession>
<dbReference type="PROSITE" id="PS51748">
    <property type="entry name" value="HEXOKINASE_2"/>
    <property type="match status" value="1"/>
</dbReference>
<evidence type="ECO:0000259" key="12">
    <source>
        <dbReference type="Pfam" id="PF03727"/>
    </source>
</evidence>
<dbReference type="GO" id="GO:0005829">
    <property type="term" value="C:cytosol"/>
    <property type="evidence" value="ECO:0007669"/>
    <property type="project" value="TreeGrafter"/>
</dbReference>
<dbReference type="GO" id="GO:0008865">
    <property type="term" value="F:fructokinase activity"/>
    <property type="evidence" value="ECO:0007669"/>
    <property type="project" value="TreeGrafter"/>
</dbReference>
<keyword evidence="7 9" id="KW-0067">ATP-binding</keyword>
<dbReference type="PRINTS" id="PR00475">
    <property type="entry name" value="HEXOKINASE"/>
</dbReference>
<proteinExistence type="inferred from homology"/>
<feature type="domain" description="Hexokinase N-terminal" evidence="11">
    <location>
        <begin position="14"/>
        <end position="153"/>
    </location>
</feature>
<dbReference type="InterPro" id="IPR022673">
    <property type="entry name" value="Hexokinase_C"/>
</dbReference>
<evidence type="ECO:0000256" key="6">
    <source>
        <dbReference type="ARBA" id="ARBA00022777"/>
    </source>
</evidence>
<dbReference type="GO" id="GO:0006096">
    <property type="term" value="P:glycolytic process"/>
    <property type="evidence" value="ECO:0007669"/>
    <property type="project" value="UniProtKB-UniPathway"/>
</dbReference>
<evidence type="ECO:0000256" key="8">
    <source>
        <dbReference type="ARBA" id="ARBA00023152"/>
    </source>
</evidence>
<evidence type="ECO:0000256" key="10">
    <source>
        <dbReference type="SAM" id="MobiDB-lite"/>
    </source>
</evidence>
<dbReference type="GO" id="GO:0005739">
    <property type="term" value="C:mitochondrion"/>
    <property type="evidence" value="ECO:0007669"/>
    <property type="project" value="TreeGrafter"/>
</dbReference>
<evidence type="ECO:0000256" key="1">
    <source>
        <dbReference type="ARBA" id="ARBA00004921"/>
    </source>
</evidence>
<dbReference type="Pfam" id="PF00349">
    <property type="entry name" value="Hexokinase_1"/>
    <property type="match status" value="1"/>
</dbReference>
<feature type="region of interest" description="Disordered" evidence="10">
    <location>
        <begin position="358"/>
        <end position="387"/>
    </location>
</feature>
<dbReference type="GO" id="GO:0001678">
    <property type="term" value="P:intracellular glucose homeostasis"/>
    <property type="evidence" value="ECO:0007669"/>
    <property type="project" value="InterPro"/>
</dbReference>
<keyword evidence="6 9" id="KW-0418">Kinase</keyword>
<dbReference type="AlphaFoldDB" id="A0A2P5XY12"/>
<keyword evidence="4 9" id="KW-0808">Transferase</keyword>
<evidence type="ECO:0000256" key="5">
    <source>
        <dbReference type="ARBA" id="ARBA00022741"/>
    </source>
</evidence>
<dbReference type="UniPathway" id="UPA00242"/>
<comment type="similarity">
    <text evidence="3 9">Belongs to the hexokinase family.</text>
</comment>
<gene>
    <name evidence="13" type="ORF">GOBAR_AA12403</name>
</gene>
<dbReference type="Gene3D" id="3.30.420.40">
    <property type="match status" value="2"/>
</dbReference>
<dbReference type="PANTHER" id="PTHR19443">
    <property type="entry name" value="HEXOKINASE"/>
    <property type="match status" value="1"/>
</dbReference>
<comment type="pathway">
    <text evidence="1">Carbohydrate degradation.</text>
</comment>
<dbReference type="UniPathway" id="UPA00109">
    <property type="reaction ID" value="UER00180"/>
</dbReference>
<dbReference type="InterPro" id="IPR001312">
    <property type="entry name" value="Hexokinase"/>
</dbReference>
<protein>
    <recommendedName>
        <fullName evidence="9">Phosphotransferase</fullName>
        <ecNumber evidence="9">2.7.1.-</ecNumber>
    </recommendedName>
</protein>
<dbReference type="EC" id="2.7.1.-" evidence="9"/>
<dbReference type="InterPro" id="IPR022672">
    <property type="entry name" value="Hexokinase_N"/>
</dbReference>
<dbReference type="GO" id="GO:0006006">
    <property type="term" value="P:glucose metabolic process"/>
    <property type="evidence" value="ECO:0007669"/>
    <property type="project" value="TreeGrafter"/>
</dbReference>
<dbReference type="Proteomes" id="UP000239757">
    <property type="component" value="Unassembled WGS sequence"/>
</dbReference>
<dbReference type="SUPFAM" id="SSF53067">
    <property type="entry name" value="Actin-like ATPase domain"/>
    <property type="match status" value="3"/>
</dbReference>
<evidence type="ECO:0000313" key="14">
    <source>
        <dbReference type="Proteomes" id="UP000239757"/>
    </source>
</evidence>
<evidence type="ECO:0000259" key="11">
    <source>
        <dbReference type="Pfam" id="PF00349"/>
    </source>
</evidence>
<evidence type="ECO:0000313" key="13">
    <source>
        <dbReference type="EMBL" id="PPS08234.1"/>
    </source>
</evidence>
<keyword evidence="5 9" id="KW-0547">Nucleotide-binding</keyword>
<dbReference type="GO" id="GO:0005536">
    <property type="term" value="F:D-glucose binding"/>
    <property type="evidence" value="ECO:0007669"/>
    <property type="project" value="InterPro"/>
</dbReference>
<reference evidence="13 14" key="1">
    <citation type="submission" date="2015-01" db="EMBL/GenBank/DDBJ databases">
        <title>Genome of allotetraploid Gossypium barbadense reveals genomic plasticity and fiber elongation in cotton evolution.</title>
        <authorList>
            <person name="Chen X."/>
            <person name="Liu X."/>
            <person name="Zhao B."/>
            <person name="Zheng H."/>
            <person name="Hu Y."/>
            <person name="Lu G."/>
            <person name="Yang C."/>
            <person name="Chen J."/>
            <person name="Shan C."/>
            <person name="Zhang L."/>
            <person name="Zhou Y."/>
            <person name="Wang L."/>
            <person name="Guo W."/>
            <person name="Bai Y."/>
            <person name="Ruan J."/>
            <person name="Shangguan X."/>
            <person name="Mao Y."/>
            <person name="Jiang J."/>
            <person name="Zhu Y."/>
            <person name="Lei J."/>
            <person name="Kang H."/>
            <person name="Chen S."/>
            <person name="He X."/>
            <person name="Wang R."/>
            <person name="Wang Y."/>
            <person name="Chen J."/>
            <person name="Wang L."/>
            <person name="Yu S."/>
            <person name="Wang B."/>
            <person name="Wei J."/>
            <person name="Song S."/>
            <person name="Lu X."/>
            <person name="Gao Z."/>
            <person name="Gu W."/>
            <person name="Deng X."/>
            <person name="Ma D."/>
            <person name="Wang S."/>
            <person name="Liang W."/>
            <person name="Fang L."/>
            <person name="Cai C."/>
            <person name="Zhu X."/>
            <person name="Zhou B."/>
            <person name="Zhang Y."/>
            <person name="Chen Z."/>
            <person name="Xu S."/>
            <person name="Zhu R."/>
            <person name="Wang S."/>
            <person name="Zhang T."/>
            <person name="Zhao G."/>
        </authorList>
    </citation>
    <scope>NUCLEOTIDE SEQUENCE [LARGE SCALE GENOMIC DNA]</scope>
    <source>
        <strain evidence="14">cv. Xinhai21</strain>
        <tissue evidence="13">Leaf</tissue>
    </source>
</reference>
<feature type="domain" description="Hexokinase C-terminal" evidence="12">
    <location>
        <begin position="197"/>
        <end position="305"/>
    </location>
</feature>
<dbReference type="GO" id="GO:0004340">
    <property type="term" value="F:glucokinase activity"/>
    <property type="evidence" value="ECO:0007669"/>
    <property type="project" value="TreeGrafter"/>
</dbReference>
<feature type="domain" description="Hexokinase C-terminal" evidence="12">
    <location>
        <begin position="384"/>
        <end position="519"/>
    </location>
</feature>
<keyword evidence="8 9" id="KW-0324">Glycolysis</keyword>
<dbReference type="PANTHER" id="PTHR19443:SF85">
    <property type="entry name" value="HEXOKINASE-1"/>
    <property type="match status" value="1"/>
</dbReference>
<evidence type="ECO:0000256" key="4">
    <source>
        <dbReference type="ARBA" id="ARBA00022679"/>
    </source>
</evidence>
<dbReference type="EMBL" id="KZ664038">
    <property type="protein sequence ID" value="PPS08234.1"/>
    <property type="molecule type" value="Genomic_DNA"/>
</dbReference>
<dbReference type="OrthoDB" id="419537at2759"/>
<sequence>MKKSGKWEKAMEIVKEFEEKCATPISKLRQVADAMLVEMHAGLASEGGSKLKMLISYVGNLPTGNEKGLFYALDLGGTNFRVLRLHLGGKGRGIVSKQFEEVSIPRSLMTGTSDALFDFIVAELAKFVAQEGMDFELRPGRQRELGFTFSFPVGRDVVAELTKAMEKQGLNMRVSAFVNDPVGTLAGGRFTNNDVVAAVILGTGSNAAYVERAHAIPKWHGLPLKSGEMVINTEWGNFKSSHLPLTEYDHELDAETLHPGEQIYEKVTSGMYLGEIVRKVLRRMAEEAAFFGDTVPPKLKVPFILGLRVETKPELSRIRAGPARGLDPGRSLRRRQRSSVLAYWGRQTPDERLTTLRVTSGPGYAQNRSRRVNPKSHNPDGQRSRARTPIISAMHQDTSPDLKVVANRLKDILEISNTSLKMRKVIVELCNIVATRGARLSAAGILSILKKMGRDTMREGEKQRTVIAMDGGLYEHYTEYRNCLENTLNELVGKEVSETVVLELANDGSGIGAAILAACHSKYLETDE</sequence>
<organism evidence="13 14">
    <name type="scientific">Gossypium barbadense</name>
    <name type="common">Sea Island cotton</name>
    <name type="synonym">Hibiscus barbadensis</name>
    <dbReference type="NCBI Taxonomy" id="3634"/>
    <lineage>
        <taxon>Eukaryota</taxon>
        <taxon>Viridiplantae</taxon>
        <taxon>Streptophyta</taxon>
        <taxon>Embryophyta</taxon>
        <taxon>Tracheophyta</taxon>
        <taxon>Spermatophyta</taxon>
        <taxon>Magnoliopsida</taxon>
        <taxon>eudicotyledons</taxon>
        <taxon>Gunneridae</taxon>
        <taxon>Pentapetalae</taxon>
        <taxon>rosids</taxon>
        <taxon>malvids</taxon>
        <taxon>Malvales</taxon>
        <taxon>Malvaceae</taxon>
        <taxon>Malvoideae</taxon>
        <taxon>Gossypium</taxon>
    </lineage>
</organism>
<dbReference type="InterPro" id="IPR043129">
    <property type="entry name" value="ATPase_NBD"/>
</dbReference>
<dbReference type="Pfam" id="PF03727">
    <property type="entry name" value="Hexokinase_2"/>
    <property type="match status" value="2"/>
</dbReference>
<evidence type="ECO:0000256" key="3">
    <source>
        <dbReference type="ARBA" id="ARBA00009225"/>
    </source>
</evidence>
<evidence type="ECO:0000256" key="2">
    <source>
        <dbReference type="ARBA" id="ARBA00005028"/>
    </source>
</evidence>